<dbReference type="EnsemblPlants" id="OBART02G12370.1">
    <property type="protein sequence ID" value="OBART02G12370.1"/>
    <property type="gene ID" value="OBART02G12370"/>
</dbReference>
<evidence type="ECO:0000259" key="6">
    <source>
        <dbReference type="Pfam" id="PF25019"/>
    </source>
</evidence>
<dbReference type="InterPro" id="IPR042197">
    <property type="entry name" value="Apaf_helical"/>
</dbReference>
<evidence type="ECO:0000256" key="1">
    <source>
        <dbReference type="ARBA" id="ARBA00022614"/>
    </source>
</evidence>
<reference evidence="7" key="1">
    <citation type="journal article" date="2009" name="Rice">
        <title>De Novo Next Generation Sequencing of Plant Genomes.</title>
        <authorList>
            <person name="Rounsley S."/>
            <person name="Marri P.R."/>
            <person name="Yu Y."/>
            <person name="He R."/>
            <person name="Sisneros N."/>
            <person name="Goicoechea J.L."/>
            <person name="Lee S.J."/>
            <person name="Angelova A."/>
            <person name="Kudrna D."/>
            <person name="Luo M."/>
            <person name="Affourtit J."/>
            <person name="Desany B."/>
            <person name="Knight J."/>
            <person name="Niazi F."/>
            <person name="Egholm M."/>
            <person name="Wing R.A."/>
        </authorList>
    </citation>
    <scope>NUCLEOTIDE SEQUENCE [LARGE SCALE GENOMIC DNA]</scope>
    <source>
        <strain evidence="7">cv. IRGC 105608</strain>
    </source>
</reference>
<dbReference type="Gene3D" id="1.20.5.4130">
    <property type="match status" value="1"/>
</dbReference>
<feature type="domain" description="R13L1/DRL21-like LRR repeat region" evidence="6">
    <location>
        <begin position="705"/>
        <end position="828"/>
    </location>
</feature>
<dbReference type="InterPro" id="IPR056789">
    <property type="entry name" value="LRR_R13L1-DRL21"/>
</dbReference>
<dbReference type="PANTHER" id="PTHR36766">
    <property type="entry name" value="PLANT BROAD-SPECTRUM MILDEW RESISTANCE PROTEIN RPW8"/>
    <property type="match status" value="1"/>
</dbReference>
<dbReference type="HOGENOM" id="CLU_000837_8_3_1"/>
<dbReference type="AlphaFoldDB" id="A0A0D3F3P0"/>
<protein>
    <recommendedName>
        <fullName evidence="9">NB-ARC domain-containing protein</fullName>
    </recommendedName>
</protein>
<evidence type="ECO:0008006" key="9">
    <source>
        <dbReference type="Google" id="ProtNLM"/>
    </source>
</evidence>
<dbReference type="Pfam" id="PF23559">
    <property type="entry name" value="WHD_DRP"/>
    <property type="match status" value="1"/>
</dbReference>
<dbReference type="Pfam" id="PF00931">
    <property type="entry name" value="NB-ARC"/>
    <property type="match status" value="1"/>
</dbReference>
<dbReference type="InterPro" id="IPR027417">
    <property type="entry name" value="P-loop_NTPase"/>
</dbReference>
<dbReference type="PaxDb" id="65489-OBART02G12370.1"/>
<dbReference type="Gene3D" id="1.10.10.10">
    <property type="entry name" value="Winged helix-like DNA-binding domain superfamily/Winged helix DNA-binding domain"/>
    <property type="match status" value="1"/>
</dbReference>
<reference evidence="7" key="2">
    <citation type="submission" date="2015-03" db="UniProtKB">
        <authorList>
            <consortium name="EnsemblPlants"/>
        </authorList>
    </citation>
    <scope>IDENTIFICATION</scope>
</reference>
<dbReference type="PANTHER" id="PTHR36766:SF70">
    <property type="entry name" value="DISEASE RESISTANCE PROTEIN RGA4"/>
    <property type="match status" value="1"/>
</dbReference>
<dbReference type="Gene3D" id="3.40.50.300">
    <property type="entry name" value="P-loop containing nucleotide triphosphate hydrolases"/>
    <property type="match status" value="1"/>
</dbReference>
<evidence type="ECO:0000256" key="2">
    <source>
        <dbReference type="ARBA" id="ARBA00022737"/>
    </source>
</evidence>
<keyword evidence="8" id="KW-1185">Reference proteome</keyword>
<sequence length="1119" mass="127103">MSLSKTIGFISGINECVNLFQWATSALSTLHSRWSGTQQQKLQGELLQLQSSLQRLRDTLPANYDLIDRAEWRIHEHCVANLLPNIKDAVYNADDLLDEFRWYEQKVALESNANQSPFMDFFNNMIQGSFNKVNDIMERLDNISSQLERMGLHETPQRFDKSLRPETSSFPNERKIFGRDKELKKVMELLSVPINLTRACYKRKRNSSTADASMSTSEKSRISCFSVLPIVGIGGVGKTTLAQHICNHPQVKSHFDLIIWTCVSDDFDATRLIKEAIQSSSGKEATTDNLNCLQLGLSNIVNNKRFLIILDDVWDDALKENGQCWERLCLPLENGLQGSMVLVTTRSSKVADGVSTMDPFTLDGLKDDIFWDFFKLCAFGSQSSNNDPDLEDIGRGILPKLKGSPLAAKTLGRLLRMNLQIPYWNNILLSELWDLKQEETDILPALRLSYMYLPFHLKRCFSFCAVYPKDHKFEKNILAEIWVAEGFVESDGGFPILDIGHRYFEDLVSWSFFQKVRGTYVIHDLMHDMAQLVSKHECFTIKELSDFQKVPRNVCHLMILDSRNFDCSNLLSLCEHTKLRTLLCEKSLISNITLASVMDRWCSELRHIRVFSCVSLKEIPMSIGNLKHLRYLRISKKCPFHCLPPEICWLYKLKFLYAIKCALESLPSDFSKLINLQTYESVGFAYYRMKNLLVVAGNDRNVRLMKNLNQFCGDLDIYPRGFSKDLAIEIDLKNKKDLRRLTLNWLFSSCKNNEIVLQVLQPPTNLKCLEVAGYGGEYLPCWSNNGSISVFPSLTDLAISSCEKLSSLDHFLQADYMPVLERISIKECANVTSLQTKRFGEFSCLGDFTVSNCPKLFHNSGSLSVPTLKNLELRNSGILLSNIECSSLTSLSFKCVHVTAIPIQLLSGNLPSLQKLNIIECESLTFIGESYPLNGAFSFLTVLIIECCHRLPTLDGFLKKEHLPAIEIIKIYSCTGLLSLPGERFGSFTRHSDLRISHCPNINWQSGLVLPSYLKRLSLNNCGNFSAWFPNCLGSLTCLVELTMIKCHGIESFPNQMWRSNLASLKELHIADCPDLVSIGAVKPISKIKTVYIYGCQKLTTVKQPFTRRGRYLGTCRYL</sequence>
<dbReference type="Pfam" id="PF25019">
    <property type="entry name" value="LRR_R13L1-DRL21"/>
    <property type="match status" value="1"/>
</dbReference>
<dbReference type="InterPro" id="IPR032675">
    <property type="entry name" value="LRR_dom_sf"/>
</dbReference>
<dbReference type="GO" id="GO:0043531">
    <property type="term" value="F:ADP binding"/>
    <property type="evidence" value="ECO:0007669"/>
    <property type="project" value="InterPro"/>
</dbReference>
<proteinExistence type="predicted"/>
<dbReference type="InterPro" id="IPR058922">
    <property type="entry name" value="WHD_DRP"/>
</dbReference>
<evidence type="ECO:0000259" key="5">
    <source>
        <dbReference type="Pfam" id="PF23559"/>
    </source>
</evidence>
<dbReference type="InterPro" id="IPR002182">
    <property type="entry name" value="NB-ARC"/>
</dbReference>
<dbReference type="InterPro" id="IPR036388">
    <property type="entry name" value="WH-like_DNA-bd_sf"/>
</dbReference>
<dbReference type="Proteomes" id="UP000026960">
    <property type="component" value="Chromosome 2"/>
</dbReference>
<dbReference type="GO" id="GO:0006952">
    <property type="term" value="P:defense response"/>
    <property type="evidence" value="ECO:0007669"/>
    <property type="project" value="UniProtKB-KW"/>
</dbReference>
<feature type="domain" description="NB-ARC" evidence="4">
    <location>
        <begin position="226"/>
        <end position="381"/>
    </location>
</feature>
<dbReference type="eggNOG" id="KOG4658">
    <property type="taxonomic scope" value="Eukaryota"/>
</dbReference>
<dbReference type="SUPFAM" id="SSF52058">
    <property type="entry name" value="L domain-like"/>
    <property type="match status" value="1"/>
</dbReference>
<evidence type="ECO:0000256" key="3">
    <source>
        <dbReference type="ARBA" id="ARBA00022821"/>
    </source>
</evidence>
<evidence type="ECO:0000259" key="4">
    <source>
        <dbReference type="Pfam" id="PF00931"/>
    </source>
</evidence>
<dbReference type="SUPFAM" id="SSF52540">
    <property type="entry name" value="P-loop containing nucleoside triphosphate hydrolases"/>
    <property type="match status" value="1"/>
</dbReference>
<name>A0A0D3F3P0_9ORYZ</name>
<evidence type="ECO:0000313" key="8">
    <source>
        <dbReference type="Proteomes" id="UP000026960"/>
    </source>
</evidence>
<organism evidence="7">
    <name type="scientific">Oryza barthii</name>
    <dbReference type="NCBI Taxonomy" id="65489"/>
    <lineage>
        <taxon>Eukaryota</taxon>
        <taxon>Viridiplantae</taxon>
        <taxon>Streptophyta</taxon>
        <taxon>Embryophyta</taxon>
        <taxon>Tracheophyta</taxon>
        <taxon>Spermatophyta</taxon>
        <taxon>Magnoliopsida</taxon>
        <taxon>Liliopsida</taxon>
        <taxon>Poales</taxon>
        <taxon>Poaceae</taxon>
        <taxon>BOP clade</taxon>
        <taxon>Oryzoideae</taxon>
        <taxon>Oryzeae</taxon>
        <taxon>Oryzinae</taxon>
        <taxon>Oryza</taxon>
    </lineage>
</organism>
<dbReference type="STRING" id="65489.A0A0D3F3P0"/>
<keyword evidence="3" id="KW-0611">Plant defense</keyword>
<keyword evidence="2" id="KW-0677">Repeat</keyword>
<feature type="domain" description="Disease resistance protein winged helix" evidence="5">
    <location>
        <begin position="466"/>
        <end position="530"/>
    </location>
</feature>
<dbReference type="Gramene" id="OBART02G12370.1">
    <property type="protein sequence ID" value="OBART02G12370.1"/>
    <property type="gene ID" value="OBART02G12370"/>
</dbReference>
<keyword evidence="1" id="KW-0433">Leucine-rich repeat</keyword>
<dbReference type="PRINTS" id="PR00364">
    <property type="entry name" value="DISEASERSIST"/>
</dbReference>
<accession>A0A0D3F3P0</accession>
<dbReference type="Gene3D" id="1.10.8.430">
    <property type="entry name" value="Helical domain of apoptotic protease-activating factors"/>
    <property type="match status" value="1"/>
</dbReference>
<evidence type="ECO:0000313" key="7">
    <source>
        <dbReference type="EnsemblPlants" id="OBART02G12370.1"/>
    </source>
</evidence>
<dbReference type="Gene3D" id="3.80.10.10">
    <property type="entry name" value="Ribonuclease Inhibitor"/>
    <property type="match status" value="2"/>
</dbReference>